<accession>A0A835CTY4</accession>
<feature type="region of interest" description="Disordered" evidence="1">
    <location>
        <begin position="20"/>
        <end position="82"/>
    </location>
</feature>
<dbReference type="Proteomes" id="UP000639338">
    <property type="component" value="Unassembled WGS sequence"/>
</dbReference>
<dbReference type="EMBL" id="JACMRX010000003">
    <property type="protein sequence ID" value="KAF7992780.1"/>
    <property type="molecule type" value="Genomic_DNA"/>
</dbReference>
<evidence type="ECO:0000256" key="1">
    <source>
        <dbReference type="SAM" id="MobiDB-lite"/>
    </source>
</evidence>
<dbReference type="GO" id="GO:0003700">
    <property type="term" value="F:DNA-binding transcription factor activity"/>
    <property type="evidence" value="ECO:0007669"/>
    <property type="project" value="InterPro"/>
</dbReference>
<dbReference type="Gene3D" id="2.30.29.30">
    <property type="entry name" value="Pleckstrin-homology domain (PH domain)/Phosphotyrosine-binding domain (PTB)"/>
    <property type="match status" value="1"/>
</dbReference>
<name>A0A835CTY4_APHGI</name>
<protein>
    <recommendedName>
        <fullName evidence="4">Misexpression suppressor of ras 3</fullName>
    </recommendedName>
</protein>
<dbReference type="InterPro" id="IPR039142">
    <property type="entry name" value="NRF1/Ewg"/>
</dbReference>
<dbReference type="FunFam" id="2.30.29.30:FF:000362">
    <property type="entry name" value="Uncharacterized protein, isoform B"/>
    <property type="match status" value="1"/>
</dbReference>
<feature type="compositionally biased region" description="Low complexity" evidence="1">
    <location>
        <begin position="47"/>
        <end position="70"/>
    </location>
</feature>
<dbReference type="AlphaFoldDB" id="A0A835CTY4"/>
<feature type="compositionally biased region" description="Low complexity" evidence="1">
    <location>
        <begin position="20"/>
        <end position="33"/>
    </location>
</feature>
<dbReference type="GO" id="GO:0006357">
    <property type="term" value="P:regulation of transcription by RNA polymerase II"/>
    <property type="evidence" value="ECO:0007669"/>
    <property type="project" value="InterPro"/>
</dbReference>
<dbReference type="OrthoDB" id="10021476at2759"/>
<feature type="compositionally biased region" description="Basic residues" evidence="1">
    <location>
        <begin position="34"/>
        <end position="46"/>
    </location>
</feature>
<sequence length="284" mass="31761">MNGAVYAASCPTLESNLSLHSSSHYSDCSGTSQRRQRQRKRGRRRLSSTGDADTSTTSSNEGSEGSSVNSDDQNQLDPVSHTEREQLESFFRGLKSQVYVCDSLANLYIGNTSQEQGQWELRFTGIPVVILDLGETRSRSRRQIQILLAERGTCFTLWRETIDHLTSYKVSGPAFHTLCLSSDHSRLAGLSFDNSKAANELWQHIENLVSCPENISLSVPGKNKKKNKKQVIKKFIPPAKCNISQPCQFQHVTSVDINDKTRYFSLQTLVPSLNEIENSIGPNY</sequence>
<evidence type="ECO:0008006" key="4">
    <source>
        <dbReference type="Google" id="ProtNLM"/>
    </source>
</evidence>
<proteinExistence type="predicted"/>
<evidence type="ECO:0000313" key="2">
    <source>
        <dbReference type="EMBL" id="KAF7992780.1"/>
    </source>
</evidence>
<gene>
    <name evidence="2" type="ORF">HCN44_005124</name>
</gene>
<keyword evidence="3" id="KW-1185">Reference proteome</keyword>
<organism evidence="2 3">
    <name type="scientific">Aphidius gifuensis</name>
    <name type="common">Parasitoid wasp</name>
    <dbReference type="NCBI Taxonomy" id="684658"/>
    <lineage>
        <taxon>Eukaryota</taxon>
        <taxon>Metazoa</taxon>
        <taxon>Ecdysozoa</taxon>
        <taxon>Arthropoda</taxon>
        <taxon>Hexapoda</taxon>
        <taxon>Insecta</taxon>
        <taxon>Pterygota</taxon>
        <taxon>Neoptera</taxon>
        <taxon>Endopterygota</taxon>
        <taxon>Hymenoptera</taxon>
        <taxon>Apocrita</taxon>
        <taxon>Ichneumonoidea</taxon>
        <taxon>Braconidae</taxon>
        <taxon>Aphidiinae</taxon>
        <taxon>Aphidius</taxon>
    </lineage>
</organism>
<evidence type="ECO:0000313" key="3">
    <source>
        <dbReference type="Proteomes" id="UP000639338"/>
    </source>
</evidence>
<dbReference type="PANTHER" id="PTHR20338">
    <property type="entry name" value="NUCLEAR RESPIRATORY FACTOR 1"/>
    <property type="match status" value="1"/>
</dbReference>
<dbReference type="InterPro" id="IPR011993">
    <property type="entry name" value="PH-like_dom_sf"/>
</dbReference>
<reference evidence="2 3" key="1">
    <citation type="submission" date="2020-08" db="EMBL/GenBank/DDBJ databases">
        <title>Aphidius gifuensis genome sequencing and assembly.</title>
        <authorList>
            <person name="Du Z."/>
        </authorList>
    </citation>
    <scope>NUCLEOTIDE SEQUENCE [LARGE SCALE GENOMIC DNA]</scope>
    <source>
        <strain evidence="2">YNYX2018</strain>
        <tissue evidence="2">Adults</tissue>
    </source>
</reference>
<comment type="caution">
    <text evidence="2">The sequence shown here is derived from an EMBL/GenBank/DDBJ whole genome shotgun (WGS) entry which is preliminary data.</text>
</comment>